<dbReference type="Proteomes" id="UP001293254">
    <property type="component" value="Unassembled WGS sequence"/>
</dbReference>
<gene>
    <name evidence="3" type="ORF">Salat_2121600</name>
</gene>
<name>A0AAE1Y100_9LAMI</name>
<feature type="coiled-coil region" evidence="1">
    <location>
        <begin position="74"/>
        <end position="101"/>
    </location>
</feature>
<keyword evidence="2" id="KW-0472">Membrane</keyword>
<evidence type="ECO:0000256" key="2">
    <source>
        <dbReference type="SAM" id="Phobius"/>
    </source>
</evidence>
<proteinExistence type="predicted"/>
<evidence type="ECO:0000313" key="4">
    <source>
        <dbReference type="Proteomes" id="UP001293254"/>
    </source>
</evidence>
<keyword evidence="2" id="KW-1133">Transmembrane helix</keyword>
<keyword evidence="1" id="KW-0175">Coiled coil</keyword>
<feature type="transmembrane region" description="Helical" evidence="2">
    <location>
        <begin position="102"/>
        <end position="118"/>
    </location>
</feature>
<evidence type="ECO:0000313" key="3">
    <source>
        <dbReference type="EMBL" id="KAK4421710.1"/>
    </source>
</evidence>
<keyword evidence="2" id="KW-0812">Transmembrane</keyword>
<reference evidence="3" key="2">
    <citation type="journal article" date="2024" name="Plant">
        <title>Genomic evolution and insights into agronomic trait innovations of Sesamum species.</title>
        <authorList>
            <person name="Miao H."/>
            <person name="Wang L."/>
            <person name="Qu L."/>
            <person name="Liu H."/>
            <person name="Sun Y."/>
            <person name="Le M."/>
            <person name="Wang Q."/>
            <person name="Wei S."/>
            <person name="Zheng Y."/>
            <person name="Lin W."/>
            <person name="Duan Y."/>
            <person name="Cao H."/>
            <person name="Xiong S."/>
            <person name="Wang X."/>
            <person name="Wei L."/>
            <person name="Li C."/>
            <person name="Ma Q."/>
            <person name="Ju M."/>
            <person name="Zhao R."/>
            <person name="Li G."/>
            <person name="Mu C."/>
            <person name="Tian Q."/>
            <person name="Mei H."/>
            <person name="Zhang T."/>
            <person name="Gao T."/>
            <person name="Zhang H."/>
        </authorList>
    </citation>
    <scope>NUCLEOTIDE SEQUENCE</scope>
    <source>
        <strain evidence="3">3651</strain>
    </source>
</reference>
<organism evidence="3 4">
    <name type="scientific">Sesamum alatum</name>
    <dbReference type="NCBI Taxonomy" id="300844"/>
    <lineage>
        <taxon>Eukaryota</taxon>
        <taxon>Viridiplantae</taxon>
        <taxon>Streptophyta</taxon>
        <taxon>Embryophyta</taxon>
        <taxon>Tracheophyta</taxon>
        <taxon>Spermatophyta</taxon>
        <taxon>Magnoliopsida</taxon>
        <taxon>eudicotyledons</taxon>
        <taxon>Gunneridae</taxon>
        <taxon>Pentapetalae</taxon>
        <taxon>asterids</taxon>
        <taxon>lamiids</taxon>
        <taxon>Lamiales</taxon>
        <taxon>Pedaliaceae</taxon>
        <taxon>Sesamum</taxon>
    </lineage>
</organism>
<sequence length="121" mass="13813">MNLRNATASHELIEEQIEQCPLSLGALSGTAQDRSFSALHGLRKIHATGSILVDITRFFSSEDPVMCRRAKAIIPGLLRRINRLEGDVEDLKSKNQKIRKKLVAMVLILVVWFWWGWTRFP</sequence>
<comment type="caution">
    <text evidence="3">The sequence shown here is derived from an EMBL/GenBank/DDBJ whole genome shotgun (WGS) entry which is preliminary data.</text>
</comment>
<accession>A0AAE1Y100</accession>
<protein>
    <submittedName>
        <fullName evidence="3">Uncharacterized protein</fullName>
    </submittedName>
</protein>
<reference evidence="3" key="1">
    <citation type="submission" date="2020-06" db="EMBL/GenBank/DDBJ databases">
        <authorList>
            <person name="Li T."/>
            <person name="Hu X."/>
            <person name="Zhang T."/>
            <person name="Song X."/>
            <person name="Zhang H."/>
            <person name="Dai N."/>
            <person name="Sheng W."/>
            <person name="Hou X."/>
            <person name="Wei L."/>
        </authorList>
    </citation>
    <scope>NUCLEOTIDE SEQUENCE</scope>
    <source>
        <strain evidence="3">3651</strain>
        <tissue evidence="3">Leaf</tissue>
    </source>
</reference>
<evidence type="ECO:0000256" key="1">
    <source>
        <dbReference type="SAM" id="Coils"/>
    </source>
</evidence>
<dbReference type="AlphaFoldDB" id="A0AAE1Y100"/>
<dbReference type="EMBL" id="JACGWO010000008">
    <property type="protein sequence ID" value="KAK4421710.1"/>
    <property type="molecule type" value="Genomic_DNA"/>
</dbReference>
<keyword evidence="4" id="KW-1185">Reference proteome</keyword>